<dbReference type="PROSITE" id="PS51257">
    <property type="entry name" value="PROKAR_LIPOPROTEIN"/>
    <property type="match status" value="1"/>
</dbReference>
<comment type="caution">
    <text evidence="2">The sequence shown here is derived from an EMBL/GenBank/DDBJ whole genome shotgun (WGS) entry which is preliminary data.</text>
</comment>
<keyword evidence="3" id="KW-1185">Reference proteome</keyword>
<keyword evidence="1" id="KW-0732">Signal</keyword>
<gene>
    <name evidence="2" type="ORF">GCM10023092_01860</name>
</gene>
<name>A0ABP8MD80_9BACT</name>
<feature type="signal peptide" evidence="1">
    <location>
        <begin position="1"/>
        <end position="22"/>
    </location>
</feature>
<organism evidence="2 3">
    <name type="scientific">Rurimicrobium arvi</name>
    <dbReference type="NCBI Taxonomy" id="2049916"/>
    <lineage>
        <taxon>Bacteria</taxon>
        <taxon>Pseudomonadati</taxon>
        <taxon>Bacteroidota</taxon>
        <taxon>Chitinophagia</taxon>
        <taxon>Chitinophagales</taxon>
        <taxon>Chitinophagaceae</taxon>
        <taxon>Rurimicrobium</taxon>
    </lineage>
</organism>
<reference evidence="3" key="1">
    <citation type="journal article" date="2019" name="Int. J. Syst. Evol. Microbiol.">
        <title>The Global Catalogue of Microorganisms (GCM) 10K type strain sequencing project: providing services to taxonomists for standard genome sequencing and annotation.</title>
        <authorList>
            <consortium name="The Broad Institute Genomics Platform"/>
            <consortium name="The Broad Institute Genome Sequencing Center for Infectious Disease"/>
            <person name="Wu L."/>
            <person name="Ma J."/>
        </authorList>
    </citation>
    <scope>NUCLEOTIDE SEQUENCE [LARGE SCALE GENOMIC DNA]</scope>
    <source>
        <strain evidence="3">JCM 31921</strain>
    </source>
</reference>
<accession>A0ABP8MD80</accession>
<feature type="chain" id="PRO_5045825351" description="Lipoprotein" evidence="1">
    <location>
        <begin position="23"/>
        <end position="143"/>
    </location>
</feature>
<evidence type="ECO:0000313" key="2">
    <source>
        <dbReference type="EMBL" id="GAA4448766.1"/>
    </source>
</evidence>
<sequence>MKNVCYLLLCSALMASCCNKHIDCTFSEEQPVQFSGFDKTDLDTILVVRYQPRTNFSVVVDSSTVAAMENYLTYPIVELQEQKYAYRIFVPATGKNYRIDNFAYTAQSCDKCIWKKKKYTNALSSYTLNEERNIGNYITIKKG</sequence>
<dbReference type="EMBL" id="BAABEZ010000001">
    <property type="protein sequence ID" value="GAA4448766.1"/>
    <property type="molecule type" value="Genomic_DNA"/>
</dbReference>
<evidence type="ECO:0008006" key="4">
    <source>
        <dbReference type="Google" id="ProtNLM"/>
    </source>
</evidence>
<dbReference type="RefSeq" id="WP_344821741.1">
    <property type="nucleotide sequence ID" value="NZ_BAABEZ010000001.1"/>
</dbReference>
<protein>
    <recommendedName>
        <fullName evidence="4">Lipoprotein</fullName>
    </recommendedName>
</protein>
<evidence type="ECO:0000313" key="3">
    <source>
        <dbReference type="Proteomes" id="UP001501410"/>
    </source>
</evidence>
<dbReference type="Proteomes" id="UP001501410">
    <property type="component" value="Unassembled WGS sequence"/>
</dbReference>
<evidence type="ECO:0000256" key="1">
    <source>
        <dbReference type="SAM" id="SignalP"/>
    </source>
</evidence>
<proteinExistence type="predicted"/>